<feature type="signal peptide" evidence="1">
    <location>
        <begin position="1"/>
        <end position="24"/>
    </location>
</feature>
<reference evidence="2" key="1">
    <citation type="journal article" date="2022" name="bioRxiv">
        <title>Sequencing and chromosome-scale assembly of the giantPleurodeles waltlgenome.</title>
        <authorList>
            <person name="Brown T."/>
            <person name="Elewa A."/>
            <person name="Iarovenko S."/>
            <person name="Subramanian E."/>
            <person name="Araus A.J."/>
            <person name="Petzold A."/>
            <person name="Susuki M."/>
            <person name="Suzuki K.-i.T."/>
            <person name="Hayashi T."/>
            <person name="Toyoda A."/>
            <person name="Oliveira C."/>
            <person name="Osipova E."/>
            <person name="Leigh N.D."/>
            <person name="Simon A."/>
            <person name="Yun M.H."/>
        </authorList>
    </citation>
    <scope>NUCLEOTIDE SEQUENCE</scope>
    <source>
        <strain evidence="2">20211129_DDA</strain>
        <tissue evidence="2">Liver</tissue>
    </source>
</reference>
<gene>
    <name evidence="2" type="ORF">NDU88_006614</name>
</gene>
<comment type="caution">
    <text evidence="2">The sequence shown here is derived from an EMBL/GenBank/DDBJ whole genome shotgun (WGS) entry which is preliminary data.</text>
</comment>
<evidence type="ECO:0000256" key="1">
    <source>
        <dbReference type="SAM" id="SignalP"/>
    </source>
</evidence>
<dbReference type="Proteomes" id="UP001066276">
    <property type="component" value="Chromosome 10"/>
</dbReference>
<sequence>MLRPSHFRLCFCFFLAVLFIKGLAEKEKAAGLKGLARVPALPLIQVLLEQLPPKPRVLWKRQVSSQHLNYMLNLYRKSADRDGRPKVNRSVDSNMVRLVKPFDTADLYVQVVLILALAGDEGLADNSASVGGEPFVDLLEHLELTQTENIVQCFPSYYATVYVDGGWSDETAVQEFVRDLPVAPLQREHTMGLEKDIALEEVA</sequence>
<evidence type="ECO:0000313" key="2">
    <source>
        <dbReference type="EMBL" id="KAJ1101547.1"/>
    </source>
</evidence>
<organism evidence="2 3">
    <name type="scientific">Pleurodeles waltl</name>
    <name type="common">Iberian ribbed newt</name>
    <dbReference type="NCBI Taxonomy" id="8319"/>
    <lineage>
        <taxon>Eukaryota</taxon>
        <taxon>Metazoa</taxon>
        <taxon>Chordata</taxon>
        <taxon>Craniata</taxon>
        <taxon>Vertebrata</taxon>
        <taxon>Euteleostomi</taxon>
        <taxon>Amphibia</taxon>
        <taxon>Batrachia</taxon>
        <taxon>Caudata</taxon>
        <taxon>Salamandroidea</taxon>
        <taxon>Salamandridae</taxon>
        <taxon>Pleurodelinae</taxon>
        <taxon>Pleurodeles</taxon>
    </lineage>
</organism>
<proteinExistence type="predicted"/>
<name>A0AAV7MDC7_PLEWA</name>
<dbReference type="AlphaFoldDB" id="A0AAV7MDC7"/>
<accession>A0AAV7MDC7</accession>
<protein>
    <submittedName>
        <fullName evidence="2">Uncharacterized protein</fullName>
    </submittedName>
</protein>
<dbReference type="EMBL" id="JANPWB010000014">
    <property type="protein sequence ID" value="KAJ1101547.1"/>
    <property type="molecule type" value="Genomic_DNA"/>
</dbReference>
<keyword evidence="1" id="KW-0732">Signal</keyword>
<evidence type="ECO:0000313" key="3">
    <source>
        <dbReference type="Proteomes" id="UP001066276"/>
    </source>
</evidence>
<feature type="chain" id="PRO_5043395248" evidence="1">
    <location>
        <begin position="25"/>
        <end position="203"/>
    </location>
</feature>
<keyword evidence="3" id="KW-1185">Reference proteome</keyword>